<keyword evidence="2" id="KW-1185">Reference proteome</keyword>
<name>A0A4C1TRU4_EUMVA</name>
<accession>A0A4C1TRU4</accession>
<proteinExistence type="predicted"/>
<gene>
    <name evidence="1" type="primary">SerT</name>
    <name evidence="1" type="ORF">EVAR_72406_1</name>
</gene>
<dbReference type="STRING" id="151549.A0A4C1TRU4"/>
<evidence type="ECO:0000313" key="2">
    <source>
        <dbReference type="Proteomes" id="UP000299102"/>
    </source>
</evidence>
<dbReference type="OrthoDB" id="6581954at2759"/>
<dbReference type="Proteomes" id="UP000299102">
    <property type="component" value="Unassembled WGS sequence"/>
</dbReference>
<sequence>MITALCDEYPRSIGRRRELFVLLLLAGIYLCSANNDLWRCFLSKLPKCLRAGLGNTICGIRGGGWSFGSMASIAFLPTSNKCWAKNLDSFGVYAGPI</sequence>
<dbReference type="EMBL" id="BGZK01006108">
    <property type="protein sequence ID" value="GBP16722.1"/>
    <property type="molecule type" value="Genomic_DNA"/>
</dbReference>
<reference evidence="1 2" key="1">
    <citation type="journal article" date="2019" name="Commun. Biol.">
        <title>The bagworm genome reveals a unique fibroin gene that provides high tensile strength.</title>
        <authorList>
            <person name="Kono N."/>
            <person name="Nakamura H."/>
            <person name="Ohtoshi R."/>
            <person name="Tomita M."/>
            <person name="Numata K."/>
            <person name="Arakawa K."/>
        </authorList>
    </citation>
    <scope>NUCLEOTIDE SEQUENCE [LARGE SCALE GENOMIC DNA]</scope>
</reference>
<comment type="caution">
    <text evidence="1">The sequence shown here is derived from an EMBL/GenBank/DDBJ whole genome shotgun (WGS) entry which is preliminary data.</text>
</comment>
<protein>
    <submittedName>
        <fullName evidence="1">Sodium-dependent serotonin transporter</fullName>
    </submittedName>
</protein>
<evidence type="ECO:0000313" key="1">
    <source>
        <dbReference type="EMBL" id="GBP16722.1"/>
    </source>
</evidence>
<dbReference type="AlphaFoldDB" id="A0A4C1TRU4"/>
<organism evidence="1 2">
    <name type="scientific">Eumeta variegata</name>
    <name type="common">Bagworm moth</name>
    <name type="synonym">Eumeta japonica</name>
    <dbReference type="NCBI Taxonomy" id="151549"/>
    <lineage>
        <taxon>Eukaryota</taxon>
        <taxon>Metazoa</taxon>
        <taxon>Ecdysozoa</taxon>
        <taxon>Arthropoda</taxon>
        <taxon>Hexapoda</taxon>
        <taxon>Insecta</taxon>
        <taxon>Pterygota</taxon>
        <taxon>Neoptera</taxon>
        <taxon>Endopterygota</taxon>
        <taxon>Lepidoptera</taxon>
        <taxon>Glossata</taxon>
        <taxon>Ditrysia</taxon>
        <taxon>Tineoidea</taxon>
        <taxon>Psychidae</taxon>
        <taxon>Oiketicinae</taxon>
        <taxon>Eumeta</taxon>
    </lineage>
</organism>